<dbReference type="EMBL" id="CAJPWZ010002592">
    <property type="protein sequence ID" value="CAG2241699.1"/>
    <property type="molecule type" value="Genomic_DNA"/>
</dbReference>
<comment type="function">
    <text evidence="1">Metalloprotease.</text>
</comment>
<feature type="disulfide bond" evidence="7">
    <location>
        <begin position="812"/>
        <end position="846"/>
    </location>
</feature>
<evidence type="ECO:0000259" key="11">
    <source>
        <dbReference type="PROSITE" id="PS51670"/>
    </source>
</evidence>
<evidence type="ECO:0000256" key="7">
    <source>
        <dbReference type="PROSITE-ProRule" id="PRU01005"/>
    </source>
</evidence>
<dbReference type="Proteomes" id="UP000683360">
    <property type="component" value="Unassembled WGS sequence"/>
</dbReference>
<feature type="domain" description="ShKT" evidence="11">
    <location>
        <begin position="486"/>
        <end position="523"/>
    </location>
</feature>
<evidence type="ECO:0000256" key="6">
    <source>
        <dbReference type="ARBA" id="ARBA00023049"/>
    </source>
</evidence>
<dbReference type="PANTHER" id="PTHR10127:SF780">
    <property type="entry name" value="METALLOENDOPEPTIDASE"/>
    <property type="match status" value="1"/>
</dbReference>
<evidence type="ECO:0000256" key="3">
    <source>
        <dbReference type="ARBA" id="ARBA00022723"/>
    </source>
</evidence>
<dbReference type="AlphaFoldDB" id="A0A8S3UGC7"/>
<dbReference type="SUPFAM" id="SSF55486">
    <property type="entry name" value="Metalloproteases ('zincins'), catalytic domain"/>
    <property type="match status" value="1"/>
</dbReference>
<feature type="region of interest" description="Disordered" evidence="10">
    <location>
        <begin position="648"/>
        <end position="693"/>
    </location>
</feature>
<feature type="region of interest" description="Disordered" evidence="10">
    <location>
        <begin position="743"/>
        <end position="769"/>
    </location>
</feature>
<name>A0A8S3UGC7_MYTED</name>
<dbReference type="Gene3D" id="3.40.390.10">
    <property type="entry name" value="Collagenase (Catalytic Domain)"/>
    <property type="match status" value="1"/>
</dbReference>
<dbReference type="InterPro" id="IPR024079">
    <property type="entry name" value="MetalloPept_cat_dom_sf"/>
</dbReference>
<dbReference type="InterPro" id="IPR003582">
    <property type="entry name" value="ShKT_dom"/>
</dbReference>
<dbReference type="GO" id="GO:0004222">
    <property type="term" value="F:metalloendopeptidase activity"/>
    <property type="evidence" value="ECO:0007669"/>
    <property type="project" value="UniProtKB-UniRule"/>
</dbReference>
<keyword evidence="4 8" id="KW-0378">Hydrolase</keyword>
<feature type="compositionally biased region" description="Basic and acidic residues" evidence="10">
    <location>
        <begin position="746"/>
        <end position="755"/>
    </location>
</feature>
<keyword evidence="5 8" id="KW-0862">Zinc</keyword>
<feature type="domain" description="Peptidase M12A" evidence="12">
    <location>
        <begin position="118"/>
        <end position="318"/>
    </location>
</feature>
<feature type="binding site" evidence="8">
    <location>
        <position position="211"/>
    </location>
    <ligand>
        <name>Zn(2+)</name>
        <dbReference type="ChEBI" id="CHEBI:29105"/>
        <note>catalytic</note>
    </ligand>
</feature>
<comment type="caution">
    <text evidence="13">The sequence shown here is derived from an EMBL/GenBank/DDBJ whole genome shotgun (WGS) entry which is preliminary data.</text>
</comment>
<dbReference type="GO" id="GO:0008270">
    <property type="term" value="F:zinc ion binding"/>
    <property type="evidence" value="ECO:0007669"/>
    <property type="project" value="UniProtKB-UniRule"/>
</dbReference>
<comment type="caution">
    <text evidence="7">Lacks conserved residue(s) required for the propagation of feature annotation.</text>
</comment>
<feature type="compositionally biased region" description="Acidic residues" evidence="10">
    <location>
        <begin position="681"/>
        <end position="693"/>
    </location>
</feature>
<evidence type="ECO:0000256" key="2">
    <source>
        <dbReference type="ARBA" id="ARBA00022670"/>
    </source>
</evidence>
<accession>A0A8S3UGC7</accession>
<dbReference type="PROSITE" id="PS51864">
    <property type="entry name" value="ASTACIN"/>
    <property type="match status" value="1"/>
</dbReference>
<dbReference type="PROSITE" id="PS51670">
    <property type="entry name" value="SHKT"/>
    <property type="match status" value="8"/>
</dbReference>
<sequence>MKDFIVFMFSLLTVSVFWNSCNGQSMAELRKANITGVRPTDINSPEAHTGLSIDQIILRAMGGGIEVAAQSMVSPDGMILAELDMLLTEEQFSTLYEPPEYGDLREMPFFEHRRKRRKAVRQLDLRWAEGVMPYYFADGHFSDKEKYLIKVAMREWEKYSCVKFREKTRSDRNYVRFQNGMGCNSQLGMVGGMQVLNLDVNGCRWKGLYLHEIGHALGLVHEHQLPNRDEYIEIMYSNVEPSMRIWFNKYSGQEVNQYDVTYEYSSVMHYGITAFSSDGKSQTIRAKDKSKEETIGKVWRKELSFSDVKAINRLYRCGERCPSNIRCRDGGFVDQNCRCICPDGSQNCQEGQPATGTDAEQDDTCTNMYDEWACNVWASQGECKANKKFMLTSCRKACKLCGEDAESDEGDHVMTWAWMWLGTFANLFPRNWSIAECTDKFPPAKCQKWESLGDCVTSEEWMTENCRKTCNMCSKRQAEFDATTNCRNLYENSEKCDGWAKKGECGINPFWMTENCRKSCRLCHKLTTEQPPQKDDSGDNNDDEDTEEEEEDRSGRTARSCRDLHDTRKCKKWADQNECAVNPDWMIPNCRKSCDRCVGGSCRNHHDDTECDRWSSRAECIKNPSWMRRNCAKACHSCNEMDMDVFDDDEEQDEDEAKDDVDTTDTQNDRDTNVGRRRDNQDDEDTVTSTDDAECTDERQECEAWARHEHCDINPDYMLKSCKKACGVCQNTREDTNVGRTTTVAGRDDRSHNDDETIVNDGGSRDRNTNTNTCEDDNQDCESWKRSGACDSNPSYALRHCKKSCNNCKDGCRDEHTLCPIWGRGKSCTSNPGYMLRFCQKTCTVCH</sequence>
<comment type="cofactor">
    <cofactor evidence="8 9">
        <name>Zn(2+)</name>
        <dbReference type="ChEBI" id="CHEBI:29105"/>
    </cofactor>
    <text evidence="8 9">Binds 1 zinc ion per subunit.</text>
</comment>
<feature type="signal peptide" evidence="9">
    <location>
        <begin position="1"/>
        <end position="23"/>
    </location>
</feature>
<feature type="domain" description="ShKT" evidence="11">
    <location>
        <begin position="812"/>
        <end position="846"/>
    </location>
</feature>
<keyword evidence="7" id="KW-1015">Disulfide bond</keyword>
<feature type="region of interest" description="Disordered" evidence="10">
    <location>
        <begin position="529"/>
        <end position="558"/>
    </location>
</feature>
<keyword evidence="3 8" id="KW-0479">Metal-binding</keyword>
<feature type="binding site" evidence="8">
    <location>
        <position position="221"/>
    </location>
    <ligand>
        <name>Zn(2+)</name>
        <dbReference type="ChEBI" id="CHEBI:29105"/>
        <note>catalytic</note>
    </ligand>
</feature>
<evidence type="ECO:0000259" key="12">
    <source>
        <dbReference type="PROSITE" id="PS51864"/>
    </source>
</evidence>
<evidence type="ECO:0000256" key="8">
    <source>
        <dbReference type="PROSITE-ProRule" id="PRU01211"/>
    </source>
</evidence>
<dbReference type="GO" id="GO:0006508">
    <property type="term" value="P:proteolysis"/>
    <property type="evidence" value="ECO:0007669"/>
    <property type="project" value="UniProtKB-KW"/>
</dbReference>
<feature type="domain" description="ShKT" evidence="11">
    <location>
        <begin position="561"/>
        <end position="597"/>
    </location>
</feature>
<feature type="compositionally biased region" description="Acidic residues" evidence="10">
    <location>
        <begin position="648"/>
        <end position="663"/>
    </location>
</feature>
<evidence type="ECO:0000256" key="10">
    <source>
        <dbReference type="SAM" id="MobiDB-lite"/>
    </source>
</evidence>
<dbReference type="Pfam" id="PF01549">
    <property type="entry name" value="ShK"/>
    <property type="match status" value="8"/>
</dbReference>
<dbReference type="InterPro" id="IPR006026">
    <property type="entry name" value="Peptidase_Metallo"/>
</dbReference>
<organism evidence="13 14">
    <name type="scientific">Mytilus edulis</name>
    <name type="common">Blue mussel</name>
    <dbReference type="NCBI Taxonomy" id="6550"/>
    <lineage>
        <taxon>Eukaryota</taxon>
        <taxon>Metazoa</taxon>
        <taxon>Spiralia</taxon>
        <taxon>Lophotrochozoa</taxon>
        <taxon>Mollusca</taxon>
        <taxon>Bivalvia</taxon>
        <taxon>Autobranchia</taxon>
        <taxon>Pteriomorphia</taxon>
        <taxon>Mytilida</taxon>
        <taxon>Mytiloidea</taxon>
        <taxon>Mytilidae</taxon>
        <taxon>Mytilinae</taxon>
        <taxon>Mytilus</taxon>
    </lineage>
</organism>
<feature type="domain" description="ShKT" evidence="11">
    <location>
        <begin position="695"/>
        <end position="729"/>
    </location>
</feature>
<dbReference type="PANTHER" id="PTHR10127">
    <property type="entry name" value="DISCOIDIN, CUB, EGF, LAMININ , AND ZINC METALLOPROTEASE DOMAIN CONTAINING"/>
    <property type="match status" value="1"/>
</dbReference>
<dbReference type="CDD" id="cd04280">
    <property type="entry name" value="ZnMc_astacin_like"/>
    <property type="match status" value="1"/>
</dbReference>
<protein>
    <recommendedName>
        <fullName evidence="9">Metalloendopeptidase</fullName>
        <ecNumber evidence="9">3.4.24.-</ecNumber>
    </recommendedName>
</protein>
<feature type="domain" description="ShKT" evidence="11">
    <location>
        <begin position="602"/>
        <end position="638"/>
    </location>
</feature>
<dbReference type="OrthoDB" id="291007at2759"/>
<dbReference type="SMART" id="SM00254">
    <property type="entry name" value="ShKT"/>
    <property type="match status" value="8"/>
</dbReference>
<feature type="disulfide bond" evidence="7">
    <location>
        <begin position="774"/>
        <end position="808"/>
    </location>
</feature>
<keyword evidence="2 8" id="KW-0645">Protease</keyword>
<feature type="binding site" evidence="8">
    <location>
        <position position="215"/>
    </location>
    <ligand>
        <name>Zn(2+)</name>
        <dbReference type="ChEBI" id="CHEBI:29105"/>
        <note>catalytic</note>
    </ligand>
</feature>
<evidence type="ECO:0000256" key="5">
    <source>
        <dbReference type="ARBA" id="ARBA00022833"/>
    </source>
</evidence>
<reference evidence="13" key="1">
    <citation type="submission" date="2021-03" db="EMBL/GenBank/DDBJ databases">
        <authorList>
            <person name="Bekaert M."/>
        </authorList>
    </citation>
    <scope>NUCLEOTIDE SEQUENCE</scope>
</reference>
<dbReference type="PRINTS" id="PR00480">
    <property type="entry name" value="ASTACIN"/>
</dbReference>
<feature type="compositionally biased region" description="Basic and acidic residues" evidence="10">
    <location>
        <begin position="667"/>
        <end position="680"/>
    </location>
</feature>
<dbReference type="SMART" id="SM00235">
    <property type="entry name" value="ZnMc"/>
    <property type="match status" value="1"/>
</dbReference>
<evidence type="ECO:0000256" key="4">
    <source>
        <dbReference type="ARBA" id="ARBA00022801"/>
    </source>
</evidence>
<keyword evidence="14" id="KW-1185">Reference proteome</keyword>
<dbReference type="EC" id="3.4.24.-" evidence="9"/>
<proteinExistence type="predicted"/>
<feature type="chain" id="PRO_5035965744" description="Metalloendopeptidase" evidence="9">
    <location>
        <begin position="24"/>
        <end position="847"/>
    </location>
</feature>
<evidence type="ECO:0000256" key="1">
    <source>
        <dbReference type="ARBA" id="ARBA00002657"/>
    </source>
</evidence>
<feature type="domain" description="ShKT" evidence="11">
    <location>
        <begin position="437"/>
        <end position="473"/>
    </location>
</feature>
<feature type="disulfide bond" evidence="7">
    <location>
        <begin position="695"/>
        <end position="729"/>
    </location>
</feature>
<feature type="domain" description="ShKT" evidence="11">
    <location>
        <begin position="365"/>
        <end position="401"/>
    </location>
</feature>
<gene>
    <name evidence="13" type="ORF">MEDL_53912</name>
</gene>
<feature type="domain" description="ShKT" evidence="11">
    <location>
        <begin position="774"/>
        <end position="808"/>
    </location>
</feature>
<dbReference type="Pfam" id="PF01400">
    <property type="entry name" value="Astacin"/>
    <property type="match status" value="1"/>
</dbReference>
<keyword evidence="9" id="KW-0732">Signal</keyword>
<feature type="active site" evidence="8">
    <location>
        <position position="212"/>
    </location>
</feature>
<evidence type="ECO:0000313" key="13">
    <source>
        <dbReference type="EMBL" id="CAG2241699.1"/>
    </source>
</evidence>
<dbReference type="InterPro" id="IPR034035">
    <property type="entry name" value="Astacin-like_dom"/>
</dbReference>
<feature type="compositionally biased region" description="Acidic residues" evidence="10">
    <location>
        <begin position="538"/>
        <end position="552"/>
    </location>
</feature>
<keyword evidence="6 8" id="KW-0482">Metalloprotease</keyword>
<dbReference type="InterPro" id="IPR001506">
    <property type="entry name" value="Peptidase_M12A"/>
</dbReference>
<evidence type="ECO:0000256" key="9">
    <source>
        <dbReference type="RuleBase" id="RU361183"/>
    </source>
</evidence>
<dbReference type="Gene3D" id="1.10.10.1940">
    <property type="match status" value="1"/>
</dbReference>
<evidence type="ECO:0000313" key="14">
    <source>
        <dbReference type="Proteomes" id="UP000683360"/>
    </source>
</evidence>